<keyword evidence="2" id="KW-1185">Reference proteome</keyword>
<name>A0A6F8XIR1_9ACTN</name>
<dbReference type="Proteomes" id="UP000502508">
    <property type="component" value="Chromosome"/>
</dbReference>
<dbReference type="RefSeq" id="WP_173032798.1">
    <property type="nucleotide sequence ID" value="NZ_AP022870.1"/>
</dbReference>
<dbReference type="EMBL" id="AP022870">
    <property type="protein sequence ID" value="BCB73689.1"/>
    <property type="molecule type" value="Genomic_DNA"/>
</dbReference>
<reference evidence="1 2" key="2">
    <citation type="submission" date="2020-03" db="EMBL/GenBank/DDBJ databases">
        <authorList>
            <person name="Ichikawa N."/>
            <person name="Kimura A."/>
            <person name="Kitahashi Y."/>
            <person name="Uohara A."/>
        </authorList>
    </citation>
    <scope>NUCLEOTIDE SEQUENCE [LARGE SCALE GENOMIC DNA]</scope>
    <source>
        <strain evidence="1 2">NBRC 107702</strain>
    </source>
</reference>
<organism evidence="1 2">
    <name type="scientific">Phytohabitans flavus</name>
    <dbReference type="NCBI Taxonomy" id="1076124"/>
    <lineage>
        <taxon>Bacteria</taxon>
        <taxon>Bacillati</taxon>
        <taxon>Actinomycetota</taxon>
        <taxon>Actinomycetes</taxon>
        <taxon>Micromonosporales</taxon>
        <taxon>Micromonosporaceae</taxon>
    </lineage>
</organism>
<sequence>MSPDSKAGQPRDQLIQIDVTFILPRRLPWLLAGVAIGNLRLPYTLLEKASLILRALLSG</sequence>
<accession>A0A6F8XIR1</accession>
<evidence type="ECO:0000313" key="2">
    <source>
        <dbReference type="Proteomes" id="UP000502508"/>
    </source>
</evidence>
<reference evidence="1 2" key="1">
    <citation type="submission" date="2020-03" db="EMBL/GenBank/DDBJ databases">
        <title>Whole genome shotgun sequence of Phytohabitans flavus NBRC 107702.</title>
        <authorList>
            <person name="Komaki H."/>
            <person name="Tamura T."/>
        </authorList>
    </citation>
    <scope>NUCLEOTIDE SEQUENCE [LARGE SCALE GENOMIC DNA]</scope>
    <source>
        <strain evidence="1 2">NBRC 107702</strain>
    </source>
</reference>
<proteinExistence type="predicted"/>
<evidence type="ECO:0000313" key="1">
    <source>
        <dbReference type="EMBL" id="BCB73689.1"/>
    </source>
</evidence>
<protein>
    <submittedName>
        <fullName evidence="1">Uncharacterized protein</fullName>
    </submittedName>
</protein>
<dbReference type="AlphaFoldDB" id="A0A6F8XIR1"/>
<dbReference type="KEGG" id="pfla:Pflav_000990"/>
<gene>
    <name evidence="1" type="ORF">Pflav_000990</name>
</gene>